<evidence type="ECO:0000313" key="2">
    <source>
        <dbReference type="EMBL" id="MBZ2195629.1"/>
    </source>
</evidence>
<organism evidence="2 3">
    <name type="scientific">Occultella gossypii</name>
    <dbReference type="NCBI Taxonomy" id="2800820"/>
    <lineage>
        <taxon>Bacteria</taxon>
        <taxon>Bacillati</taxon>
        <taxon>Actinomycetota</taxon>
        <taxon>Actinomycetes</taxon>
        <taxon>Micrococcales</taxon>
        <taxon>Ruaniaceae</taxon>
        <taxon>Occultella</taxon>
    </lineage>
</organism>
<dbReference type="PANTHER" id="PTHR43032:SF4">
    <property type="entry name" value="OXIDOREDUCTASE MOLYBDOPTERIN-BINDING DOMAIN-CONTAINING PROTEIN"/>
    <property type="match status" value="1"/>
</dbReference>
<comment type="caution">
    <text evidence="2">The sequence shown here is derived from an EMBL/GenBank/DDBJ whole genome shotgun (WGS) entry which is preliminary data.</text>
</comment>
<evidence type="ECO:0000259" key="1">
    <source>
        <dbReference type="Pfam" id="PF00174"/>
    </source>
</evidence>
<reference evidence="2 3" key="1">
    <citation type="submission" date="2021-04" db="EMBL/GenBank/DDBJ databases">
        <title>Ruania sp. nov., isolated from sandy soil of mangrove forest.</title>
        <authorList>
            <person name="Ge X."/>
            <person name="Huang R."/>
            <person name="Liu W."/>
        </authorList>
    </citation>
    <scope>NUCLEOTIDE SEQUENCE [LARGE SCALE GENOMIC DNA]</scope>
    <source>
        <strain evidence="2 3">N2-46</strain>
    </source>
</reference>
<dbReference type="InterPro" id="IPR036374">
    <property type="entry name" value="OxRdtase_Mopterin-bd_sf"/>
</dbReference>
<dbReference type="Pfam" id="PF00174">
    <property type="entry name" value="Oxidored_molyb"/>
    <property type="match status" value="1"/>
</dbReference>
<dbReference type="PANTHER" id="PTHR43032">
    <property type="entry name" value="PROTEIN-METHIONINE-SULFOXIDE REDUCTASE"/>
    <property type="match status" value="1"/>
</dbReference>
<proteinExistence type="predicted"/>
<sequence length="215" mass="24477">MSTPHHPDPPLERSLPPGQYWRPEPLVMHYGRVPKPRPDRWTFTIGGATASGAEQTFDMDAIRGLEFVEELADMHCATRWSALDLRWSGYRAAELLELAPPDPRVREVLVFAEYGYAANLSLDDLVSPRSLLATHLDGEELTAERGAPLRLVVPHLYTWKGPKWVRGWNYLLPDDGDLGFWEERGYHAHGDAWRQERYAYQSEDASDEVTPPSGR</sequence>
<name>A0ABS7S5K6_9MICO</name>
<dbReference type="InterPro" id="IPR000572">
    <property type="entry name" value="OxRdtase_Mopterin-bd_dom"/>
</dbReference>
<evidence type="ECO:0000313" key="3">
    <source>
        <dbReference type="Proteomes" id="UP000826651"/>
    </source>
</evidence>
<accession>A0ABS7S5K6</accession>
<keyword evidence="3" id="KW-1185">Reference proteome</keyword>
<dbReference type="EMBL" id="JAGSHT010000005">
    <property type="protein sequence ID" value="MBZ2195629.1"/>
    <property type="molecule type" value="Genomic_DNA"/>
</dbReference>
<dbReference type="Proteomes" id="UP000826651">
    <property type="component" value="Unassembled WGS sequence"/>
</dbReference>
<dbReference type="Gene3D" id="3.90.420.10">
    <property type="entry name" value="Oxidoreductase, molybdopterin-binding domain"/>
    <property type="match status" value="1"/>
</dbReference>
<dbReference type="SUPFAM" id="SSF56524">
    <property type="entry name" value="Oxidoreductase molybdopterin-binding domain"/>
    <property type="match status" value="1"/>
</dbReference>
<dbReference type="RefSeq" id="WP_223403746.1">
    <property type="nucleotide sequence ID" value="NZ_JAGSHT010000005.1"/>
</dbReference>
<gene>
    <name evidence="2" type="ORF">KCQ71_05650</name>
</gene>
<feature type="domain" description="Oxidoreductase molybdopterin-binding" evidence="1">
    <location>
        <begin position="31"/>
        <end position="169"/>
    </location>
</feature>
<protein>
    <submittedName>
        <fullName evidence="2">Molybdopterin-dependent oxidoreductase</fullName>
    </submittedName>
</protein>